<dbReference type="Pfam" id="PF00582">
    <property type="entry name" value="Usp"/>
    <property type="match status" value="2"/>
</dbReference>
<dbReference type="InterPro" id="IPR006016">
    <property type="entry name" value="UspA"/>
</dbReference>
<evidence type="ECO:0000313" key="3">
    <source>
        <dbReference type="EMBL" id="MBY5957400.1"/>
    </source>
</evidence>
<comment type="similarity">
    <text evidence="1">Belongs to the universal stress protein A family.</text>
</comment>
<dbReference type="AlphaFoldDB" id="A0A953HS67"/>
<gene>
    <name evidence="3" type="ORF">KUV50_04575</name>
</gene>
<reference evidence="3" key="1">
    <citation type="submission" date="2021-06" db="EMBL/GenBank/DDBJ databases">
        <title>44 bacteria genomes isolated from Dapeng, Shenzhen.</title>
        <authorList>
            <person name="Zheng W."/>
            <person name="Yu S."/>
            <person name="Huang Y."/>
        </authorList>
    </citation>
    <scope>NUCLEOTIDE SEQUENCE</scope>
    <source>
        <strain evidence="3">DP5N28-2</strain>
    </source>
</reference>
<dbReference type="Gene3D" id="3.40.50.620">
    <property type="entry name" value="HUPs"/>
    <property type="match status" value="2"/>
</dbReference>
<feature type="domain" description="UspA" evidence="2">
    <location>
        <begin position="2"/>
        <end position="141"/>
    </location>
</feature>
<evidence type="ECO:0000259" key="2">
    <source>
        <dbReference type="Pfam" id="PF00582"/>
    </source>
</evidence>
<dbReference type="SUPFAM" id="SSF52402">
    <property type="entry name" value="Adenine nucleotide alpha hydrolases-like"/>
    <property type="match status" value="2"/>
</dbReference>
<proteinExistence type="inferred from homology"/>
<dbReference type="PANTHER" id="PTHR46268">
    <property type="entry name" value="STRESS RESPONSE PROTEIN NHAX"/>
    <property type="match status" value="1"/>
</dbReference>
<dbReference type="CDD" id="cd00293">
    <property type="entry name" value="USP-like"/>
    <property type="match status" value="2"/>
</dbReference>
<sequence>MRTVFLPNDFSHKSENAMKYAADMFHNEPIHYVLIHSYDIPYQPNEVIISSILETLKEDVDRNLLKQEEILKSYFRNEANVITKRVGVGSVVDMINYNEDMNPDFVVMGTRGTRQSASGYLIGSNTLQVLKSVDVPVLAIPENCRYSKLKQIVFGSDMKAIAHDVIKPLTLMLERTDADLTVVHVGDISAESKNNTLHELKSLLGERLTSFVQVASTNIDEELRRMARENDADLLVLVDRKRNFLQRLFHKSVTRKMGWKTEIPMLVLHE</sequence>
<feature type="domain" description="UspA" evidence="2">
    <location>
        <begin position="210"/>
        <end position="269"/>
    </location>
</feature>
<dbReference type="Proteomes" id="UP000753961">
    <property type="component" value="Unassembled WGS sequence"/>
</dbReference>
<dbReference type="InterPro" id="IPR014729">
    <property type="entry name" value="Rossmann-like_a/b/a_fold"/>
</dbReference>
<dbReference type="PANTHER" id="PTHR46268:SF6">
    <property type="entry name" value="UNIVERSAL STRESS PROTEIN UP12"/>
    <property type="match status" value="1"/>
</dbReference>
<organism evidence="3 4">
    <name type="scientific">Membranihabitans marinus</name>
    <dbReference type="NCBI Taxonomy" id="1227546"/>
    <lineage>
        <taxon>Bacteria</taxon>
        <taxon>Pseudomonadati</taxon>
        <taxon>Bacteroidota</taxon>
        <taxon>Saprospiria</taxon>
        <taxon>Saprospirales</taxon>
        <taxon>Saprospiraceae</taxon>
        <taxon>Membranihabitans</taxon>
    </lineage>
</organism>
<name>A0A953HS67_9BACT</name>
<accession>A0A953HS67</accession>
<dbReference type="RefSeq" id="WP_222578924.1">
    <property type="nucleotide sequence ID" value="NZ_JAHVHU010000005.1"/>
</dbReference>
<dbReference type="EMBL" id="JAHVHU010000005">
    <property type="protein sequence ID" value="MBY5957400.1"/>
    <property type="molecule type" value="Genomic_DNA"/>
</dbReference>
<evidence type="ECO:0000313" key="4">
    <source>
        <dbReference type="Proteomes" id="UP000753961"/>
    </source>
</evidence>
<protein>
    <submittedName>
        <fullName evidence="3">Universal stress protein</fullName>
    </submittedName>
</protein>
<keyword evidence="4" id="KW-1185">Reference proteome</keyword>
<comment type="caution">
    <text evidence="3">The sequence shown here is derived from an EMBL/GenBank/DDBJ whole genome shotgun (WGS) entry which is preliminary data.</text>
</comment>
<evidence type="ECO:0000256" key="1">
    <source>
        <dbReference type="ARBA" id="ARBA00008791"/>
    </source>
</evidence>